<feature type="domain" description="HAMP" evidence="1">
    <location>
        <begin position="284"/>
        <end position="336"/>
    </location>
</feature>
<dbReference type="SMART" id="SM00304">
    <property type="entry name" value="HAMP"/>
    <property type="match status" value="1"/>
</dbReference>
<keyword evidence="5" id="KW-1185">Reference proteome</keyword>
<dbReference type="GO" id="GO:0016020">
    <property type="term" value="C:membrane"/>
    <property type="evidence" value="ECO:0007669"/>
    <property type="project" value="InterPro"/>
</dbReference>
<name>A0A1M6G4V0_MALRU</name>
<dbReference type="InterPro" id="IPR003660">
    <property type="entry name" value="HAMP_dom"/>
</dbReference>
<dbReference type="PANTHER" id="PTHR45228">
    <property type="entry name" value="CYCLIC DI-GMP PHOSPHODIESTERASE TM_0186-RELATED"/>
    <property type="match status" value="1"/>
</dbReference>
<dbReference type="InterPro" id="IPR006674">
    <property type="entry name" value="HD_domain"/>
</dbReference>
<dbReference type="Pfam" id="PF13487">
    <property type="entry name" value="HD_5"/>
    <property type="match status" value="1"/>
</dbReference>
<proteinExistence type="predicted"/>
<dbReference type="InterPro" id="IPR003607">
    <property type="entry name" value="HD/PDEase_dom"/>
</dbReference>
<dbReference type="STRING" id="1122189.SAMN02745165_01411"/>
<dbReference type="PROSITE" id="PS51832">
    <property type="entry name" value="HD_GYP"/>
    <property type="match status" value="1"/>
</dbReference>
<dbReference type="SUPFAM" id="SSF109604">
    <property type="entry name" value="HD-domain/PDEase-like"/>
    <property type="match status" value="1"/>
</dbReference>
<accession>A0A1M6G4V0</accession>
<protein>
    <submittedName>
        <fullName evidence="4">HD-GYP domain, c-di-GMP phosphodiesterase class II (Or its inactivated variant)</fullName>
    </submittedName>
</protein>
<evidence type="ECO:0000313" key="4">
    <source>
        <dbReference type="EMBL" id="SHJ04999.1"/>
    </source>
</evidence>
<dbReference type="Gene3D" id="6.10.340.10">
    <property type="match status" value="1"/>
</dbReference>
<dbReference type="InterPro" id="IPR052020">
    <property type="entry name" value="Cyclic_di-GMP/3'3'-cGAMP_PDE"/>
</dbReference>
<dbReference type="EMBL" id="FQZT01000004">
    <property type="protein sequence ID" value="SHJ04999.1"/>
    <property type="molecule type" value="Genomic_DNA"/>
</dbReference>
<dbReference type="RefSeq" id="WP_072907215.1">
    <property type="nucleotide sequence ID" value="NZ_FQZT01000004.1"/>
</dbReference>
<dbReference type="Gene3D" id="1.10.3210.10">
    <property type="entry name" value="Hypothetical protein af1432"/>
    <property type="match status" value="1"/>
</dbReference>
<dbReference type="SUPFAM" id="SSF158472">
    <property type="entry name" value="HAMP domain-like"/>
    <property type="match status" value="1"/>
</dbReference>
<dbReference type="SMART" id="SM00471">
    <property type="entry name" value="HDc"/>
    <property type="match status" value="1"/>
</dbReference>
<organism evidence="4 5">
    <name type="scientific">Malonomonas rubra DSM 5091</name>
    <dbReference type="NCBI Taxonomy" id="1122189"/>
    <lineage>
        <taxon>Bacteria</taxon>
        <taxon>Pseudomonadati</taxon>
        <taxon>Thermodesulfobacteriota</taxon>
        <taxon>Desulfuromonadia</taxon>
        <taxon>Desulfuromonadales</taxon>
        <taxon>Geopsychrobacteraceae</taxon>
        <taxon>Malonomonas</taxon>
    </lineage>
</organism>
<feature type="domain" description="HD-GYP" evidence="3">
    <location>
        <begin position="497"/>
        <end position="690"/>
    </location>
</feature>
<dbReference type="Pfam" id="PF00672">
    <property type="entry name" value="HAMP"/>
    <property type="match status" value="1"/>
</dbReference>
<reference evidence="4 5" key="1">
    <citation type="submission" date="2016-11" db="EMBL/GenBank/DDBJ databases">
        <authorList>
            <person name="Jaros S."/>
            <person name="Januszkiewicz K."/>
            <person name="Wedrychowicz H."/>
        </authorList>
    </citation>
    <scope>NUCLEOTIDE SEQUENCE [LARGE SCALE GENOMIC DNA]</scope>
    <source>
        <strain evidence="4 5">DSM 5091</strain>
    </source>
</reference>
<dbReference type="PROSITE" id="PS51831">
    <property type="entry name" value="HD"/>
    <property type="match status" value="1"/>
</dbReference>
<dbReference type="CDD" id="cd06225">
    <property type="entry name" value="HAMP"/>
    <property type="match status" value="1"/>
</dbReference>
<sequence>MKYLPQLKSRVSRRIFLAVLLCALVPISGLILLTLQSVRANLEADTARRLHHAGKNIGMAVVTEFVSVESALKKIASLYDVPGNGLELEENFGEALLEKFWLQPAGAHFPIAGLNFSEEYKDRLASGSSQLVLARVNQAITLYLCIPTTDAHSKPVIAVGKISLPALEEYALNFLPLNAQLILLDADWQPLTGNLSNMLAPDQFHKKGESGHSYAEIHQAGETWLAGRWSLFLKAAFNTSNWNILVLEPKAEIFSSLAHFGRNAWLTSAMAFWVILLTSSILVRKTLQPLQQLKEATREIGQGHFNCQVRLDSRDEFEELSTSFNQMTTKIQQQVQQQQDMGQAVRQILGAIDMEAIIVNFLRNIRVFESISTLSLTLYNEMEQNSSATWLSSRTEKSGIELLSNAVIAADEVELLLHEKEACSVPQWRFPTLLQPLAERGGKLFSLLLIEYKPSMHAIVGLSHASEQAEQSDLLIARQLADQLRVALSRAEMVKELDDLNLGILTALARTVDANSQWTHGHSERVTEYAFQIAKAMGQDESACLDLHQAGLLHDLGKVAVPAEILNKPGKLTDEEFEIIKRHPVEAVRIIEPIQVFGKILPIVRQHHERWDGTGYPDGLKGTEIHLGARILAVADVYDALYSERPYRASWNQEKVLAYLQGQAGKAFDPEVVNAFCTLVQQDDRWRNCS</sequence>
<feature type="domain" description="HD" evidence="2">
    <location>
        <begin position="519"/>
        <end position="641"/>
    </location>
</feature>
<evidence type="ECO:0000259" key="1">
    <source>
        <dbReference type="PROSITE" id="PS50885"/>
    </source>
</evidence>
<dbReference type="CDD" id="cd00077">
    <property type="entry name" value="HDc"/>
    <property type="match status" value="1"/>
</dbReference>
<evidence type="ECO:0000313" key="5">
    <source>
        <dbReference type="Proteomes" id="UP000184171"/>
    </source>
</evidence>
<evidence type="ECO:0000259" key="3">
    <source>
        <dbReference type="PROSITE" id="PS51832"/>
    </source>
</evidence>
<gene>
    <name evidence="4" type="ORF">SAMN02745165_01411</name>
</gene>
<dbReference type="GO" id="GO:0007165">
    <property type="term" value="P:signal transduction"/>
    <property type="evidence" value="ECO:0007669"/>
    <property type="project" value="InterPro"/>
</dbReference>
<dbReference type="AlphaFoldDB" id="A0A1M6G4V0"/>
<dbReference type="OrthoDB" id="9769359at2"/>
<dbReference type="PROSITE" id="PS50885">
    <property type="entry name" value="HAMP"/>
    <property type="match status" value="1"/>
</dbReference>
<dbReference type="InterPro" id="IPR037522">
    <property type="entry name" value="HD_GYP_dom"/>
</dbReference>
<dbReference type="Proteomes" id="UP000184171">
    <property type="component" value="Unassembled WGS sequence"/>
</dbReference>
<evidence type="ECO:0000259" key="2">
    <source>
        <dbReference type="PROSITE" id="PS51831"/>
    </source>
</evidence>